<reference evidence="1" key="1">
    <citation type="submission" date="2019-08" db="EMBL/GenBank/DDBJ databases">
        <authorList>
            <person name="Kucharzyk K."/>
            <person name="Murdoch R.W."/>
            <person name="Higgins S."/>
            <person name="Loffler F."/>
        </authorList>
    </citation>
    <scope>NUCLEOTIDE SEQUENCE</scope>
</reference>
<sequence length="96" mass="10200">MNGEKIIKLAEPVTVGSKTVTELRIRPLKAKHLRGIKIGYDGIEMDALLDLASKITGELPTVIDELSPEDLKALGVAVSDFLPFGAIMGGKQPSAT</sequence>
<organism evidence="1">
    <name type="scientific">bioreactor metagenome</name>
    <dbReference type="NCBI Taxonomy" id="1076179"/>
    <lineage>
        <taxon>unclassified sequences</taxon>
        <taxon>metagenomes</taxon>
        <taxon>ecological metagenomes</taxon>
    </lineage>
</organism>
<dbReference type="InterPro" id="IPR019289">
    <property type="entry name" value="Phage_tail_E/E"/>
</dbReference>
<proteinExistence type="predicted"/>
<dbReference type="AlphaFoldDB" id="A0A645HXF0"/>
<evidence type="ECO:0000313" key="1">
    <source>
        <dbReference type="EMBL" id="MPN42869.1"/>
    </source>
</evidence>
<comment type="caution">
    <text evidence="1">The sequence shown here is derived from an EMBL/GenBank/DDBJ whole genome shotgun (WGS) entry which is preliminary data.</text>
</comment>
<evidence type="ECO:0008006" key="2">
    <source>
        <dbReference type="Google" id="ProtNLM"/>
    </source>
</evidence>
<dbReference type="Pfam" id="PF10109">
    <property type="entry name" value="Phage_TAC_7"/>
    <property type="match status" value="1"/>
</dbReference>
<name>A0A645HXF0_9ZZZZ</name>
<gene>
    <name evidence="1" type="ORF">SDC9_190427</name>
</gene>
<dbReference type="EMBL" id="VSSQ01100885">
    <property type="protein sequence ID" value="MPN42869.1"/>
    <property type="molecule type" value="Genomic_DNA"/>
</dbReference>
<protein>
    <recommendedName>
        <fullName evidence="2">Phage tail protein E</fullName>
    </recommendedName>
</protein>
<accession>A0A645HXF0</accession>